<reference evidence="9" key="1">
    <citation type="submission" date="2022-07" db="EMBL/GenBank/DDBJ databases">
        <authorList>
            <person name="Li W.-J."/>
            <person name="Deng Q.-Q."/>
        </authorList>
    </citation>
    <scope>NUCLEOTIDE SEQUENCE</scope>
    <source>
        <strain evidence="9">SYSU M60031</strain>
    </source>
</reference>
<keyword evidence="9" id="KW-0966">Cell projection</keyword>
<evidence type="ECO:0000256" key="5">
    <source>
        <dbReference type="ARBA" id="ARBA00024934"/>
    </source>
</evidence>
<dbReference type="GO" id="GO:0030694">
    <property type="term" value="C:bacterial-type flagellum basal body, rod"/>
    <property type="evidence" value="ECO:0007669"/>
    <property type="project" value="InterPro"/>
</dbReference>
<evidence type="ECO:0000259" key="8">
    <source>
        <dbReference type="Pfam" id="PF00460"/>
    </source>
</evidence>
<dbReference type="InterPro" id="IPR019776">
    <property type="entry name" value="Flagellar_basal_body_rod_CS"/>
</dbReference>
<evidence type="ECO:0000256" key="1">
    <source>
        <dbReference type="ARBA" id="ARBA00004117"/>
    </source>
</evidence>
<dbReference type="NCBIfam" id="TIGR01396">
    <property type="entry name" value="FlgB"/>
    <property type="match status" value="1"/>
</dbReference>
<comment type="subcellular location">
    <subcellularLocation>
        <location evidence="1 6">Bacterial flagellum basal body</location>
    </subcellularLocation>
</comment>
<dbReference type="GO" id="GO:0071978">
    <property type="term" value="P:bacterial-type flagellum-dependent swarming motility"/>
    <property type="evidence" value="ECO:0007669"/>
    <property type="project" value="TreeGrafter"/>
</dbReference>
<evidence type="ECO:0000256" key="3">
    <source>
        <dbReference type="ARBA" id="ARBA00014376"/>
    </source>
</evidence>
<comment type="similarity">
    <text evidence="2 6">Belongs to the flagella basal body rod proteins family.</text>
</comment>
<dbReference type="PROSITE" id="PS00588">
    <property type="entry name" value="FLAGELLA_BB_ROD"/>
    <property type="match status" value="1"/>
</dbReference>
<accession>A0AA41X4M0</accession>
<proteinExistence type="inferred from homology"/>
<dbReference type="InterPro" id="IPR001444">
    <property type="entry name" value="Flag_bb_rod_N"/>
</dbReference>
<keyword evidence="10" id="KW-1185">Reference proteome</keyword>
<keyword evidence="4 6" id="KW-0975">Bacterial flagellum</keyword>
<evidence type="ECO:0000313" key="10">
    <source>
        <dbReference type="Proteomes" id="UP001156102"/>
    </source>
</evidence>
<evidence type="ECO:0000313" key="9">
    <source>
        <dbReference type="EMBL" id="MCP8968841.1"/>
    </source>
</evidence>
<evidence type="ECO:0000256" key="7">
    <source>
        <dbReference type="SAM" id="MobiDB-lite"/>
    </source>
</evidence>
<comment type="caution">
    <text evidence="9">The sequence shown here is derived from an EMBL/GenBank/DDBJ whole genome shotgun (WGS) entry which is preliminary data.</text>
</comment>
<sequence length="129" mass="13985">MNNFVGNMSNYMTYLTARRNVISNNVANANTPGYKAKDVTFIQQLEGDAPAAAGSKTAFYQTNPMHLPPSLQGRSSYEVVTKSGSAKQDGNGVDVTNEMVELVKTNQLYSISINALNTQFTIDQAARGK</sequence>
<evidence type="ECO:0000256" key="4">
    <source>
        <dbReference type="ARBA" id="ARBA00023143"/>
    </source>
</evidence>
<comment type="function">
    <text evidence="5 6">Structural component of flagellum, the bacterial motility apparatus. Part of the rod structure of flagellar basal body.</text>
</comment>
<gene>
    <name evidence="9" type="primary">flgB</name>
    <name evidence="9" type="ORF">NK662_09855</name>
</gene>
<evidence type="ECO:0000256" key="6">
    <source>
        <dbReference type="PIRNR" id="PIRNR002889"/>
    </source>
</evidence>
<dbReference type="Pfam" id="PF00460">
    <property type="entry name" value="Flg_bb_rod"/>
    <property type="match status" value="1"/>
</dbReference>
<keyword evidence="9" id="KW-0969">Cilium</keyword>
<name>A0AA41X4M0_9BACI</name>
<dbReference type="EMBL" id="JANCLT010000004">
    <property type="protein sequence ID" value="MCP8968841.1"/>
    <property type="molecule type" value="Genomic_DNA"/>
</dbReference>
<keyword evidence="9" id="KW-0282">Flagellum</keyword>
<comment type="subunit">
    <text evidence="6">The basal body constitutes a major portion of the flagellar organelle and consists of a number of rings mounted on a central rod.</text>
</comment>
<evidence type="ECO:0000256" key="2">
    <source>
        <dbReference type="ARBA" id="ARBA00009677"/>
    </source>
</evidence>
<dbReference type="Proteomes" id="UP001156102">
    <property type="component" value="Unassembled WGS sequence"/>
</dbReference>
<dbReference type="PIRSF" id="PIRSF002889">
    <property type="entry name" value="Rod_FlgB"/>
    <property type="match status" value="1"/>
</dbReference>
<dbReference type="PANTHER" id="PTHR30435">
    <property type="entry name" value="FLAGELLAR PROTEIN"/>
    <property type="match status" value="1"/>
</dbReference>
<feature type="domain" description="Flagellar basal body rod protein N-terminal" evidence="8">
    <location>
        <begin position="18"/>
        <end position="35"/>
    </location>
</feature>
<organism evidence="9 10">
    <name type="scientific">Ectobacillus ponti</name>
    <dbReference type="NCBI Taxonomy" id="2961894"/>
    <lineage>
        <taxon>Bacteria</taxon>
        <taxon>Bacillati</taxon>
        <taxon>Bacillota</taxon>
        <taxon>Bacilli</taxon>
        <taxon>Bacillales</taxon>
        <taxon>Bacillaceae</taxon>
        <taxon>Ectobacillus</taxon>
    </lineage>
</organism>
<dbReference type="AlphaFoldDB" id="A0AA41X4M0"/>
<protein>
    <recommendedName>
        <fullName evidence="3 6">Flagellar basal body rod protein FlgB</fullName>
    </recommendedName>
</protein>
<dbReference type="NCBIfam" id="NF005280">
    <property type="entry name" value="PRK06797.1"/>
    <property type="match status" value="1"/>
</dbReference>
<dbReference type="RefSeq" id="WP_254758752.1">
    <property type="nucleotide sequence ID" value="NZ_JANCLT010000004.1"/>
</dbReference>
<feature type="region of interest" description="Disordered" evidence="7">
    <location>
        <begin position="70"/>
        <end position="92"/>
    </location>
</feature>
<dbReference type="InterPro" id="IPR006300">
    <property type="entry name" value="FlgB"/>
</dbReference>
<dbReference type="PANTHER" id="PTHR30435:SF12">
    <property type="entry name" value="FLAGELLAR BASAL BODY ROD PROTEIN FLGB"/>
    <property type="match status" value="1"/>
</dbReference>